<dbReference type="EMBL" id="NVSR01000002">
    <property type="protein sequence ID" value="PCI30779.1"/>
    <property type="molecule type" value="Genomic_DNA"/>
</dbReference>
<dbReference type="Proteomes" id="UP000218113">
    <property type="component" value="Unassembled WGS sequence"/>
</dbReference>
<evidence type="ECO:0000256" key="2">
    <source>
        <dbReference type="ARBA" id="ARBA00022679"/>
    </source>
</evidence>
<comment type="similarity">
    <text evidence="1">Belongs to the sulfotransferase 1 family.</text>
</comment>
<accession>A0A2A4TBS6</accession>
<dbReference type="SUPFAM" id="SSF52540">
    <property type="entry name" value="P-loop containing nucleoside triphosphate hydrolases"/>
    <property type="match status" value="1"/>
</dbReference>
<dbReference type="PANTHER" id="PTHR11783">
    <property type="entry name" value="SULFOTRANSFERASE SULT"/>
    <property type="match status" value="1"/>
</dbReference>
<dbReference type="InterPro" id="IPR000863">
    <property type="entry name" value="Sulfotransferase_dom"/>
</dbReference>
<organism evidence="4 5">
    <name type="scientific">SAR324 cluster bacterium</name>
    <dbReference type="NCBI Taxonomy" id="2024889"/>
    <lineage>
        <taxon>Bacteria</taxon>
        <taxon>Deltaproteobacteria</taxon>
        <taxon>SAR324 cluster</taxon>
    </lineage>
</organism>
<protein>
    <submittedName>
        <fullName evidence="4">Sulfotransferase</fullName>
    </submittedName>
</protein>
<dbReference type="Gene3D" id="3.40.50.300">
    <property type="entry name" value="P-loop containing nucleotide triphosphate hydrolases"/>
    <property type="match status" value="1"/>
</dbReference>
<evidence type="ECO:0000259" key="3">
    <source>
        <dbReference type="Pfam" id="PF00685"/>
    </source>
</evidence>
<evidence type="ECO:0000256" key="1">
    <source>
        <dbReference type="ARBA" id="ARBA00005771"/>
    </source>
</evidence>
<dbReference type="Pfam" id="PF00685">
    <property type="entry name" value="Sulfotransfer_1"/>
    <property type="match status" value="1"/>
</dbReference>
<feature type="domain" description="Sulfotransferase" evidence="3">
    <location>
        <begin position="9"/>
        <end position="292"/>
    </location>
</feature>
<keyword evidence="2 4" id="KW-0808">Transferase</keyword>
<sequence length="300" mass="34370">MSIKKTPPRRVLINSLPKSGTHLLARVVDILGYKEYFSHLGYVRGSPRFFNYREVKTALGIDLRSQPPALSSQRDEASRFPEGSTDQIGIGSLTQFYVESAKVEQWLKLLPDYRYILGHIPWTPVLPPILKSLNYKQIFIIRDPRAVVTSLLSFILDTKGMPEPHFLEEDFRAMTLEQRLSFLLDGGFAAKAGVEIKGFTETYRAMLAWQNDPNCLFVRFEDLIGSRGGGNDQKQEIVIQKITKHLDIPLNRKNAMQEVYNPSSRTFRMGKIDSWKQSFDGLDLQRLTDYCQLICREAGY</sequence>
<dbReference type="InterPro" id="IPR027417">
    <property type="entry name" value="P-loop_NTPase"/>
</dbReference>
<comment type="caution">
    <text evidence="4">The sequence shown here is derived from an EMBL/GenBank/DDBJ whole genome shotgun (WGS) entry which is preliminary data.</text>
</comment>
<gene>
    <name evidence="4" type="ORF">COB67_01100</name>
</gene>
<proteinExistence type="inferred from homology"/>
<name>A0A2A4TBS6_9DELT</name>
<dbReference type="GO" id="GO:0008146">
    <property type="term" value="F:sulfotransferase activity"/>
    <property type="evidence" value="ECO:0007669"/>
    <property type="project" value="InterPro"/>
</dbReference>
<reference evidence="5" key="1">
    <citation type="submission" date="2017-08" db="EMBL/GenBank/DDBJ databases">
        <title>A dynamic microbial community with high functional redundancy inhabits the cold, oxic subseafloor aquifer.</title>
        <authorList>
            <person name="Tully B.J."/>
            <person name="Wheat C.G."/>
            <person name="Glazer B.T."/>
            <person name="Huber J.A."/>
        </authorList>
    </citation>
    <scope>NUCLEOTIDE SEQUENCE [LARGE SCALE GENOMIC DNA]</scope>
</reference>
<dbReference type="AlphaFoldDB" id="A0A2A4TBS6"/>
<evidence type="ECO:0000313" key="5">
    <source>
        <dbReference type="Proteomes" id="UP000218113"/>
    </source>
</evidence>
<evidence type="ECO:0000313" key="4">
    <source>
        <dbReference type="EMBL" id="PCI30779.1"/>
    </source>
</evidence>